<organism evidence="2">
    <name type="scientific">Rhipicephalus appendiculatus</name>
    <name type="common">Brown ear tick</name>
    <dbReference type="NCBI Taxonomy" id="34631"/>
    <lineage>
        <taxon>Eukaryota</taxon>
        <taxon>Metazoa</taxon>
        <taxon>Ecdysozoa</taxon>
        <taxon>Arthropoda</taxon>
        <taxon>Chelicerata</taxon>
        <taxon>Arachnida</taxon>
        <taxon>Acari</taxon>
        <taxon>Parasitiformes</taxon>
        <taxon>Ixodida</taxon>
        <taxon>Ixodoidea</taxon>
        <taxon>Ixodidae</taxon>
        <taxon>Rhipicephalinae</taxon>
        <taxon>Rhipicephalus</taxon>
        <taxon>Rhipicephalus</taxon>
    </lineage>
</organism>
<feature type="chain" id="PRO_5007285144" description="Secreted protein" evidence="1">
    <location>
        <begin position="28"/>
        <end position="85"/>
    </location>
</feature>
<accession>A0A131YGW8</accession>
<reference evidence="2" key="1">
    <citation type="journal article" date="2016" name="Ticks Tick Borne Dis.">
        <title>De novo assembly and annotation of the salivary gland transcriptome of Rhipicephalus appendiculatus male and female ticks during blood feeding.</title>
        <authorList>
            <person name="de Castro M.H."/>
            <person name="de Klerk D."/>
            <person name="Pienaar R."/>
            <person name="Latif A.A."/>
            <person name="Rees D.J."/>
            <person name="Mans B.J."/>
        </authorList>
    </citation>
    <scope>NUCLEOTIDE SEQUENCE</scope>
    <source>
        <tissue evidence="2">Salivary glands</tissue>
    </source>
</reference>
<evidence type="ECO:0008006" key="3">
    <source>
        <dbReference type="Google" id="ProtNLM"/>
    </source>
</evidence>
<name>A0A131YGW8_RHIAP</name>
<keyword evidence="1" id="KW-0732">Signal</keyword>
<evidence type="ECO:0000256" key="1">
    <source>
        <dbReference type="SAM" id="SignalP"/>
    </source>
</evidence>
<proteinExistence type="predicted"/>
<dbReference type="EMBL" id="GEDV01010769">
    <property type="protein sequence ID" value="JAP77788.1"/>
    <property type="molecule type" value="Transcribed_RNA"/>
</dbReference>
<sequence>MSRTMHRKAYKITEIFFLLLLYRTADTKNPCCVRFFSASTNVINNRHLTEAPSQRVTANCIRTKHDRHEKTAITPKNSTAICATT</sequence>
<protein>
    <recommendedName>
        <fullName evidence="3">Secreted protein</fullName>
    </recommendedName>
</protein>
<feature type="signal peptide" evidence="1">
    <location>
        <begin position="1"/>
        <end position="27"/>
    </location>
</feature>
<evidence type="ECO:0000313" key="2">
    <source>
        <dbReference type="EMBL" id="JAP77788.1"/>
    </source>
</evidence>
<dbReference type="AlphaFoldDB" id="A0A131YGW8"/>